<dbReference type="SUPFAM" id="SSF56112">
    <property type="entry name" value="Protein kinase-like (PK-like)"/>
    <property type="match status" value="1"/>
</dbReference>
<reference evidence="2" key="1">
    <citation type="submission" date="2024-03" db="EMBL/GenBank/DDBJ databases">
        <title>Complete genome sequence of Mycoplasma felifaucium Z921 isolated from the trachea of a cheetah.</title>
        <authorList>
            <person name="Spergser J."/>
        </authorList>
    </citation>
    <scope>NUCLEOTIDE SEQUENCE [LARGE SCALE GENOMIC DNA]</scope>
    <source>
        <strain evidence="2">Z921</strain>
    </source>
</reference>
<keyword evidence="3" id="KW-1185">Reference proteome</keyword>
<dbReference type="Proteomes" id="UP001477443">
    <property type="component" value="Chromosome"/>
</dbReference>
<evidence type="ECO:0000313" key="3">
    <source>
        <dbReference type="Proteomes" id="UP001477443"/>
    </source>
</evidence>
<dbReference type="InterPro" id="IPR011009">
    <property type="entry name" value="Kinase-like_dom_sf"/>
</dbReference>
<feature type="domain" description="Aminoglycoside phosphotransferase" evidence="1">
    <location>
        <begin position="58"/>
        <end position="193"/>
    </location>
</feature>
<proteinExistence type="predicted"/>
<dbReference type="RefSeq" id="WP_338822442.1">
    <property type="nucleotide sequence ID" value="NZ_CP148067.1"/>
</dbReference>
<organism evidence="2 3">
    <name type="scientific">Mycoplasmopsis felifaucium</name>
    <dbReference type="NCBI Taxonomy" id="35768"/>
    <lineage>
        <taxon>Bacteria</taxon>
        <taxon>Bacillati</taxon>
        <taxon>Mycoplasmatota</taxon>
        <taxon>Mycoplasmoidales</taxon>
        <taxon>Metamycoplasmataceae</taxon>
        <taxon>Mycoplasmopsis</taxon>
    </lineage>
</organism>
<dbReference type="Gene3D" id="3.90.1200.10">
    <property type="match status" value="1"/>
</dbReference>
<protein>
    <submittedName>
        <fullName evidence="2">Phosphotransferase</fullName>
    </submittedName>
</protein>
<name>A0ABZ2RPC1_9BACT</name>
<accession>A0ABZ2RPC1</accession>
<dbReference type="PANTHER" id="PTHR40086">
    <property type="entry name" value="PHOSPHOTRANSFERASE YTMP-RELATED"/>
    <property type="match status" value="1"/>
</dbReference>
<dbReference type="Pfam" id="PF01636">
    <property type="entry name" value="APH"/>
    <property type="match status" value="1"/>
</dbReference>
<evidence type="ECO:0000313" key="2">
    <source>
        <dbReference type="EMBL" id="WXL28888.1"/>
    </source>
</evidence>
<dbReference type="EMBL" id="CP148067">
    <property type="protein sequence ID" value="WXL28888.1"/>
    <property type="molecule type" value="Genomic_DNA"/>
</dbReference>
<dbReference type="InterPro" id="IPR002575">
    <property type="entry name" value="Aminoglycoside_PTrfase"/>
</dbReference>
<dbReference type="InterPro" id="IPR052077">
    <property type="entry name" value="CcrZ_PhaseVar_Mediator"/>
</dbReference>
<gene>
    <name evidence="2" type="ORF">WG617_02535</name>
</gene>
<evidence type="ECO:0000259" key="1">
    <source>
        <dbReference type="Pfam" id="PF01636"/>
    </source>
</evidence>
<dbReference type="PANTHER" id="PTHR40086:SF1">
    <property type="entry name" value="CELL CYCLE REGULATOR CCRZ"/>
    <property type="match status" value="1"/>
</dbReference>
<sequence>MDKKYIKIGFTNISYLQDGYFYQEKKYTGFNHKLDYSLLSQFSFVPKLLSNSEKIAKWEYIEGTEPKMTDENLIQIARYLKELHKSKLPFPPSNHARRVKVYRSILRSKNINIQALNDFYDHVNATLSKMDKTKPLHNDLWPRNMVCDINNKIYICDWEYATLGDINFELAYFIESAQLTDEQESTFLKEYDDYSYLFVLRHKILVNYLVILWAHSQEKLPFKTDFYEKRLYELDAQLKKYKES</sequence>